<dbReference type="KEGG" id="mcos:GM418_00590"/>
<keyword evidence="2" id="KW-1185">Reference proteome</keyword>
<reference evidence="1 2" key="1">
    <citation type="submission" date="2019-11" db="EMBL/GenBank/DDBJ databases">
        <authorList>
            <person name="Zheng R.K."/>
            <person name="Sun C.M."/>
        </authorList>
    </citation>
    <scope>NUCLEOTIDE SEQUENCE [LARGE SCALE GENOMIC DNA]</scope>
    <source>
        <strain evidence="1 2">WC007</strain>
    </source>
</reference>
<evidence type="ECO:0000313" key="2">
    <source>
        <dbReference type="Proteomes" id="UP000428260"/>
    </source>
</evidence>
<gene>
    <name evidence="1" type="ORF">GM418_00590</name>
</gene>
<proteinExistence type="predicted"/>
<accession>A0A6I6JQB9</accession>
<dbReference type="EMBL" id="CP046401">
    <property type="protein sequence ID" value="QGY42203.1"/>
    <property type="molecule type" value="Genomic_DNA"/>
</dbReference>
<dbReference type="RefSeq" id="WP_158862147.1">
    <property type="nucleotide sequence ID" value="NZ_CP046401.1"/>
</dbReference>
<sequence length="51" mass="6016">MSTFFNHPEVKEKIKKLYRQKLDELPIRDEFMQIETSYGDTNIVITGPKGE</sequence>
<dbReference type="AlphaFoldDB" id="A0A6I6JQB9"/>
<protein>
    <submittedName>
        <fullName evidence="1">Uncharacterized protein</fullName>
    </submittedName>
</protein>
<evidence type="ECO:0000313" key="1">
    <source>
        <dbReference type="EMBL" id="QGY42203.1"/>
    </source>
</evidence>
<organism evidence="1 2">
    <name type="scientific">Maribellus comscasis</name>
    <dbReference type="NCBI Taxonomy" id="2681766"/>
    <lineage>
        <taxon>Bacteria</taxon>
        <taxon>Pseudomonadati</taxon>
        <taxon>Bacteroidota</taxon>
        <taxon>Bacteroidia</taxon>
        <taxon>Marinilabiliales</taxon>
        <taxon>Prolixibacteraceae</taxon>
        <taxon>Maribellus</taxon>
    </lineage>
</organism>
<dbReference type="Proteomes" id="UP000428260">
    <property type="component" value="Chromosome"/>
</dbReference>
<name>A0A6I6JQB9_9BACT</name>